<keyword evidence="4" id="KW-0234">DNA repair</keyword>
<evidence type="ECO:0000259" key="5">
    <source>
        <dbReference type="SMART" id="SM00278"/>
    </source>
</evidence>
<dbReference type="HAMAP" id="MF_00031">
    <property type="entry name" value="DNA_HJ_migration_RuvA"/>
    <property type="match status" value="1"/>
</dbReference>
<dbReference type="GO" id="GO:0006281">
    <property type="term" value="P:DNA repair"/>
    <property type="evidence" value="ECO:0007669"/>
    <property type="project" value="UniProtKB-KW"/>
</dbReference>
<dbReference type="SUPFAM" id="SSF47781">
    <property type="entry name" value="RuvA domain 2-like"/>
    <property type="match status" value="1"/>
</dbReference>
<name>A0A6J6BI77_9ZZZZ</name>
<dbReference type="InterPro" id="IPR036267">
    <property type="entry name" value="RuvA_C_sf"/>
</dbReference>
<dbReference type="GO" id="GO:0009378">
    <property type="term" value="F:four-way junction helicase activity"/>
    <property type="evidence" value="ECO:0007669"/>
    <property type="project" value="InterPro"/>
</dbReference>
<keyword evidence="2" id="KW-0227">DNA damage</keyword>
<dbReference type="Gene3D" id="1.10.150.20">
    <property type="entry name" value="5' to 3' exonuclease, C-terminal subdomain"/>
    <property type="match status" value="1"/>
</dbReference>
<dbReference type="InterPro" id="IPR000085">
    <property type="entry name" value="RuvA"/>
</dbReference>
<dbReference type="CDD" id="cd14332">
    <property type="entry name" value="UBA_RuvA_C"/>
    <property type="match status" value="1"/>
</dbReference>
<reference evidence="6" key="1">
    <citation type="submission" date="2020-05" db="EMBL/GenBank/DDBJ databases">
        <authorList>
            <person name="Chiriac C."/>
            <person name="Salcher M."/>
            <person name="Ghai R."/>
            <person name="Kavagutti S V."/>
        </authorList>
    </citation>
    <scope>NUCLEOTIDE SEQUENCE</scope>
</reference>
<dbReference type="AlphaFoldDB" id="A0A6J6BI77"/>
<accession>A0A6J6BI77</accession>
<dbReference type="EMBL" id="CAEZSO010000036">
    <property type="protein sequence ID" value="CAB4538475.1"/>
    <property type="molecule type" value="Genomic_DNA"/>
</dbReference>
<dbReference type="NCBIfam" id="TIGR00084">
    <property type="entry name" value="ruvA"/>
    <property type="match status" value="1"/>
</dbReference>
<evidence type="ECO:0000256" key="1">
    <source>
        <dbReference type="ARBA" id="ARBA00022490"/>
    </source>
</evidence>
<dbReference type="SMART" id="SM00278">
    <property type="entry name" value="HhH1"/>
    <property type="match status" value="2"/>
</dbReference>
<dbReference type="InterPro" id="IPR010994">
    <property type="entry name" value="RuvA_2-like"/>
</dbReference>
<dbReference type="InterPro" id="IPR003583">
    <property type="entry name" value="Hlx-hairpin-Hlx_DNA-bd_motif"/>
</dbReference>
<evidence type="ECO:0000256" key="2">
    <source>
        <dbReference type="ARBA" id="ARBA00022763"/>
    </source>
</evidence>
<evidence type="ECO:0000256" key="4">
    <source>
        <dbReference type="ARBA" id="ARBA00023204"/>
    </source>
</evidence>
<dbReference type="GO" id="GO:0009379">
    <property type="term" value="C:Holliday junction helicase complex"/>
    <property type="evidence" value="ECO:0007669"/>
    <property type="project" value="InterPro"/>
</dbReference>
<keyword evidence="3" id="KW-0238">DNA-binding</keyword>
<dbReference type="SUPFAM" id="SSF46929">
    <property type="entry name" value="DNA helicase RuvA subunit, C-terminal domain"/>
    <property type="match status" value="1"/>
</dbReference>
<dbReference type="InterPro" id="IPR011114">
    <property type="entry name" value="RuvA_C"/>
</dbReference>
<dbReference type="Gene3D" id="1.10.8.10">
    <property type="entry name" value="DNA helicase RuvA subunit, C-terminal domain"/>
    <property type="match status" value="1"/>
</dbReference>
<proteinExistence type="inferred from homology"/>
<dbReference type="Pfam" id="PF01330">
    <property type="entry name" value="RuvA_N"/>
    <property type="match status" value="1"/>
</dbReference>
<dbReference type="Pfam" id="PF07499">
    <property type="entry name" value="RuvA_C"/>
    <property type="match status" value="1"/>
</dbReference>
<sequence length="195" mass="20664">MIATVSGLVADLRLDSAVVEVGGVGILTYCTPTTLAELRVGTPVCLHTTMIVREDSLTLYGFSSSDERRTFEILMTASGVGPRLALAMLAVYSPDQLRHAISTSDYPALTAVPGIGKKGAEKIVVELRDRLGPSLEGSAVKVSASSDDQVVDALIGLGWNSKDARAAVESARRATPVDVEIPELLRSALQELKRT</sequence>
<evidence type="ECO:0000313" key="6">
    <source>
        <dbReference type="EMBL" id="CAB4538475.1"/>
    </source>
</evidence>
<feature type="domain" description="Helix-hairpin-helix DNA-binding motif class 1" evidence="5">
    <location>
        <begin position="72"/>
        <end position="91"/>
    </location>
</feature>
<dbReference type="GO" id="GO:0003677">
    <property type="term" value="F:DNA binding"/>
    <property type="evidence" value="ECO:0007669"/>
    <property type="project" value="UniProtKB-KW"/>
</dbReference>
<evidence type="ECO:0000256" key="3">
    <source>
        <dbReference type="ARBA" id="ARBA00023125"/>
    </source>
</evidence>
<protein>
    <submittedName>
        <fullName evidence="6">Unannotated protein</fullName>
    </submittedName>
</protein>
<dbReference type="GO" id="GO:0006310">
    <property type="term" value="P:DNA recombination"/>
    <property type="evidence" value="ECO:0007669"/>
    <property type="project" value="InterPro"/>
</dbReference>
<gene>
    <name evidence="6" type="ORF">UFOPK1446_00280</name>
</gene>
<dbReference type="SUPFAM" id="SSF50249">
    <property type="entry name" value="Nucleic acid-binding proteins"/>
    <property type="match status" value="1"/>
</dbReference>
<dbReference type="InterPro" id="IPR012340">
    <property type="entry name" value="NA-bd_OB-fold"/>
</dbReference>
<keyword evidence="1" id="KW-0963">Cytoplasm</keyword>
<feature type="domain" description="Helix-hairpin-helix DNA-binding motif class 1" evidence="5">
    <location>
        <begin position="107"/>
        <end position="126"/>
    </location>
</feature>
<dbReference type="InterPro" id="IPR013849">
    <property type="entry name" value="DNA_helicase_Holl-junc_RuvA_I"/>
</dbReference>
<dbReference type="Pfam" id="PF14520">
    <property type="entry name" value="HHH_5"/>
    <property type="match status" value="1"/>
</dbReference>
<dbReference type="Gene3D" id="2.40.50.140">
    <property type="entry name" value="Nucleic acid-binding proteins"/>
    <property type="match status" value="1"/>
</dbReference>
<dbReference type="GO" id="GO:0005524">
    <property type="term" value="F:ATP binding"/>
    <property type="evidence" value="ECO:0007669"/>
    <property type="project" value="InterPro"/>
</dbReference>
<organism evidence="6">
    <name type="scientific">freshwater metagenome</name>
    <dbReference type="NCBI Taxonomy" id="449393"/>
    <lineage>
        <taxon>unclassified sequences</taxon>
        <taxon>metagenomes</taxon>
        <taxon>ecological metagenomes</taxon>
    </lineage>
</organism>